<dbReference type="EMBL" id="CP009268">
    <property type="protein sequence ID" value="AJA53590.1"/>
    <property type="molecule type" value="Genomic_DNA"/>
</dbReference>
<protein>
    <submittedName>
        <fullName evidence="1">Uncharacterized protein</fullName>
    </submittedName>
</protein>
<evidence type="ECO:0000313" key="2">
    <source>
        <dbReference type="EMBL" id="KRU14384.1"/>
    </source>
</evidence>
<dbReference type="RefSeq" id="WP_003445804.1">
    <property type="nucleotide sequence ID" value="NZ_ANZB01000008.1"/>
</dbReference>
<dbReference type="PATRIC" id="fig|1262449.3.peg.2516"/>
<name>A0A0H3J8P8_CLOPA</name>
<evidence type="ECO:0000313" key="1">
    <source>
        <dbReference type="EMBL" id="AJA53590.1"/>
    </source>
</evidence>
<dbReference type="AlphaFoldDB" id="A0A0H3J8P8"/>
<sequence length="107" mass="12338">MSDFTTHDFEKILKNIKQKIIKFVECDTIKPIESNLNTKSIMFKSKHNLKKDGMIIVGEDKGLIVVDISTSDNAVRSFILKNQYDINGIDNIVGWFQQNYELEKSLI</sequence>
<dbReference type="Proteomes" id="UP000028042">
    <property type="component" value="Unassembled WGS sequence"/>
</dbReference>
<dbReference type="EMBL" id="JPGY02000001">
    <property type="protein sequence ID" value="KRU14384.1"/>
    <property type="molecule type" value="Genomic_DNA"/>
</dbReference>
<reference evidence="2" key="2">
    <citation type="submission" date="2015-10" db="EMBL/GenBank/DDBJ databases">
        <title>Improved Draft Genome Sequence of Clostridium pasteurianum Strain ATCC 6013 (DSM 525) Using a Hybrid Next-Generation Sequencing Approach.</title>
        <authorList>
            <person name="Pyne M.E."/>
            <person name="Utturkar S.M."/>
            <person name="Brown S.D."/>
            <person name="Moo-Young M."/>
            <person name="Chung D.A."/>
            <person name="Chou P.C."/>
        </authorList>
    </citation>
    <scope>NUCLEOTIDE SEQUENCE</scope>
    <source>
        <strain evidence="2">ATCC 6013</strain>
    </source>
</reference>
<organism evidence="1 4">
    <name type="scientific">Clostridium pasteurianum DSM 525 = ATCC 6013</name>
    <dbReference type="NCBI Taxonomy" id="1262449"/>
    <lineage>
        <taxon>Bacteria</taxon>
        <taxon>Bacillati</taxon>
        <taxon>Bacillota</taxon>
        <taxon>Clostridia</taxon>
        <taxon>Eubacteriales</taxon>
        <taxon>Clostridiaceae</taxon>
        <taxon>Clostridium</taxon>
    </lineage>
</organism>
<proteinExistence type="predicted"/>
<dbReference type="eggNOG" id="ENOG503242Q">
    <property type="taxonomic scope" value="Bacteria"/>
</dbReference>
<evidence type="ECO:0000313" key="4">
    <source>
        <dbReference type="Proteomes" id="UP000030905"/>
    </source>
</evidence>
<accession>A0A0H3J8P8</accession>
<dbReference type="Proteomes" id="UP000030905">
    <property type="component" value="Chromosome"/>
</dbReference>
<reference evidence="2 3" key="3">
    <citation type="journal article" name="Genome Announc.">
        <title>Improved Draft Genome Sequence of Clostridium pasteurianum Strain ATCC 6013 (DSM 525) Using a Hybrid Next-Generation Sequencing Approach.</title>
        <authorList>
            <person name="Pyne M.E."/>
            <person name="Utturkar S."/>
            <person name="Brown S.D."/>
            <person name="Moo-Young M."/>
            <person name="Chung D.A."/>
            <person name="Chou C.P."/>
        </authorList>
    </citation>
    <scope>NUCLEOTIDE SEQUENCE [LARGE SCALE GENOMIC DNA]</scope>
    <source>
        <strain evidence="2 3">ATCC 6013</strain>
    </source>
</reference>
<dbReference type="KEGG" id="cpae:CPAST_c35420"/>
<dbReference type="GeneID" id="93075638"/>
<dbReference type="KEGG" id="cpat:CLPA_c35420"/>
<reference evidence="1 4" key="1">
    <citation type="journal article" date="2015" name="Genome Announc.">
        <title>Complete Genome Sequence of the Nitrogen-Fixing and Solvent-Producing Clostridium pasteurianum DSM 525.</title>
        <authorList>
            <person name="Poehlein A."/>
            <person name="Grosse-Honebrink A."/>
            <person name="Zhang Y."/>
            <person name="Minton N.P."/>
            <person name="Daniel R."/>
        </authorList>
    </citation>
    <scope>NUCLEOTIDE SEQUENCE [LARGE SCALE GENOMIC DNA]</scope>
    <source>
        <strain evidence="1">DSM 525</strain>
        <strain evidence="4">DSM 525 / ATCC 6013</strain>
    </source>
</reference>
<gene>
    <name evidence="1" type="ORF">CLPA_c35420</name>
    <name evidence="2" type="ORF">CP6013_03642</name>
</gene>
<keyword evidence="4" id="KW-1185">Reference proteome</keyword>
<evidence type="ECO:0000313" key="3">
    <source>
        <dbReference type="Proteomes" id="UP000028042"/>
    </source>
</evidence>